<feature type="compositionally biased region" description="Low complexity" evidence="2">
    <location>
        <begin position="168"/>
        <end position="181"/>
    </location>
</feature>
<evidence type="ECO:0000313" key="4">
    <source>
        <dbReference type="EMBL" id="QUX22878.1"/>
    </source>
</evidence>
<dbReference type="PANTHER" id="PTHR35526">
    <property type="entry name" value="ANTI-SIGMA-F FACTOR RSBW-RELATED"/>
    <property type="match status" value="1"/>
</dbReference>
<gene>
    <name evidence="4" type="ORF">KGD84_00145</name>
</gene>
<dbReference type="Gene3D" id="3.30.565.10">
    <property type="entry name" value="Histidine kinase-like ATPase, C-terminal domain"/>
    <property type="match status" value="1"/>
</dbReference>
<protein>
    <submittedName>
        <fullName evidence="4">ATP-binding protein</fullName>
    </submittedName>
</protein>
<evidence type="ECO:0000313" key="5">
    <source>
        <dbReference type="Proteomes" id="UP000676079"/>
    </source>
</evidence>
<dbReference type="InterPro" id="IPR050267">
    <property type="entry name" value="Anti-sigma-factor_SerPK"/>
</dbReference>
<keyword evidence="1" id="KW-0418">Kinase</keyword>
<proteinExistence type="predicted"/>
<dbReference type="EMBL" id="CP074133">
    <property type="protein sequence ID" value="QUX22878.1"/>
    <property type="molecule type" value="Genomic_DNA"/>
</dbReference>
<evidence type="ECO:0000259" key="3">
    <source>
        <dbReference type="Pfam" id="PF13581"/>
    </source>
</evidence>
<dbReference type="GO" id="GO:0005524">
    <property type="term" value="F:ATP binding"/>
    <property type="evidence" value="ECO:0007669"/>
    <property type="project" value="UniProtKB-KW"/>
</dbReference>
<dbReference type="Proteomes" id="UP000676079">
    <property type="component" value="Chromosome"/>
</dbReference>
<keyword evidence="4" id="KW-0547">Nucleotide-binding</keyword>
<dbReference type="SUPFAM" id="SSF55874">
    <property type="entry name" value="ATPase domain of HSP90 chaperone/DNA topoisomerase II/histidine kinase"/>
    <property type="match status" value="1"/>
</dbReference>
<dbReference type="Pfam" id="PF13581">
    <property type="entry name" value="HATPase_c_2"/>
    <property type="match status" value="1"/>
</dbReference>
<feature type="region of interest" description="Disordered" evidence="2">
    <location>
        <begin position="165"/>
        <end position="196"/>
    </location>
</feature>
<keyword evidence="1" id="KW-0723">Serine/threonine-protein kinase</keyword>
<name>A0ABX8BMR8_9ACTN</name>
<keyword evidence="4" id="KW-0067">ATP-binding</keyword>
<keyword evidence="5" id="KW-1185">Reference proteome</keyword>
<organism evidence="4 5">
    <name type="scientific">Nocardiopsis changdeensis</name>
    <dbReference type="NCBI Taxonomy" id="2831969"/>
    <lineage>
        <taxon>Bacteria</taxon>
        <taxon>Bacillati</taxon>
        <taxon>Actinomycetota</taxon>
        <taxon>Actinomycetes</taxon>
        <taxon>Streptosporangiales</taxon>
        <taxon>Nocardiopsidaceae</taxon>
        <taxon>Nocardiopsis</taxon>
    </lineage>
</organism>
<keyword evidence="1" id="KW-0808">Transferase</keyword>
<feature type="domain" description="Histidine kinase/HSP90-like ATPase" evidence="3">
    <location>
        <begin position="27"/>
        <end position="150"/>
    </location>
</feature>
<dbReference type="InterPro" id="IPR036890">
    <property type="entry name" value="HATPase_C_sf"/>
</dbReference>
<evidence type="ECO:0000256" key="2">
    <source>
        <dbReference type="SAM" id="MobiDB-lite"/>
    </source>
</evidence>
<evidence type="ECO:0000256" key="1">
    <source>
        <dbReference type="ARBA" id="ARBA00022527"/>
    </source>
</evidence>
<dbReference type="InterPro" id="IPR003594">
    <property type="entry name" value="HATPase_dom"/>
</dbReference>
<sequence>MSGDHTPFDPGEHPTKVERHVILPYVPTTVMDARRRLGDDLRSLGVAEECIDDAALIISELVSNALRHASPLPTPANPANSVGVAWRAETDASGPGGWLEISVRDGGSTTMPRVADPGTAGLGGRGLGIVQHLAGRWGTEMDATTTTVWAVLDLPAEDVGRAGREAGAEAGTAAPSAGTTGRARDPRAGGPVVSLPFTVHDGGRARGALL</sequence>
<reference evidence="4 5" key="1">
    <citation type="submission" date="2021-05" db="EMBL/GenBank/DDBJ databases">
        <title>Direct Submission.</title>
        <authorList>
            <person name="Li K."/>
            <person name="Gao J."/>
        </authorList>
    </citation>
    <scope>NUCLEOTIDE SEQUENCE [LARGE SCALE GENOMIC DNA]</scope>
    <source>
        <strain evidence="4 5">Mg02</strain>
    </source>
</reference>
<dbReference type="RefSeq" id="WP_220564090.1">
    <property type="nucleotide sequence ID" value="NZ_CP074133.1"/>
</dbReference>
<dbReference type="PANTHER" id="PTHR35526:SF3">
    <property type="entry name" value="ANTI-SIGMA-F FACTOR RSBW"/>
    <property type="match status" value="1"/>
</dbReference>
<dbReference type="CDD" id="cd16936">
    <property type="entry name" value="HATPase_RsbW-like"/>
    <property type="match status" value="1"/>
</dbReference>
<accession>A0ABX8BMR8</accession>